<feature type="transmembrane region" description="Helical" evidence="1">
    <location>
        <begin position="42"/>
        <end position="59"/>
    </location>
</feature>
<evidence type="ECO:0000313" key="2">
    <source>
        <dbReference type="EMBL" id="NJR79784.1"/>
    </source>
</evidence>
<reference evidence="2 3" key="1">
    <citation type="submission" date="2020-03" db="EMBL/GenBank/DDBJ databases">
        <authorList>
            <person name="Wang L."/>
            <person name="He N."/>
            <person name="Li Y."/>
            <person name="Fang Y."/>
            <person name="Zhang F."/>
        </authorList>
    </citation>
    <scope>NUCLEOTIDE SEQUENCE [LARGE SCALE GENOMIC DNA]</scope>
    <source>
        <strain evidence="2 3">36D10-4-7</strain>
    </source>
</reference>
<organism evidence="2 3">
    <name type="scientific">Sphingomonas corticis</name>
    <dbReference type="NCBI Taxonomy" id="2722791"/>
    <lineage>
        <taxon>Bacteria</taxon>
        <taxon>Pseudomonadati</taxon>
        <taxon>Pseudomonadota</taxon>
        <taxon>Alphaproteobacteria</taxon>
        <taxon>Sphingomonadales</taxon>
        <taxon>Sphingomonadaceae</taxon>
        <taxon>Sphingomonas</taxon>
    </lineage>
</organism>
<accession>A0ABX1CPB0</accession>
<sequence>MGWWRQTIGRVAPPRFVLFLLVFAAAAPIGILHHGWQRGPMLAFDVAAIAFLLSMPSLFRQGSAAEMRATARRTDANRGEMLALAVIATLAVLVAVAAELERPGRADTALVLATLALAWGFANMVYTLHYAHLYYRPGDGGDAGGLDFPQEDEPDYSDFLYFAVTLGMTFQTSDVAVTSRTMRRVVTGQAVAAFVFNLGVLAFTINVLGGGG</sequence>
<dbReference type="Pfam" id="PF07077">
    <property type="entry name" value="DUF1345"/>
    <property type="match status" value="1"/>
</dbReference>
<dbReference type="EMBL" id="JAAVJH010000009">
    <property type="protein sequence ID" value="NJR79784.1"/>
    <property type="molecule type" value="Genomic_DNA"/>
</dbReference>
<feature type="transmembrane region" description="Helical" evidence="1">
    <location>
        <begin position="110"/>
        <end position="128"/>
    </location>
</feature>
<keyword evidence="3" id="KW-1185">Reference proteome</keyword>
<protein>
    <submittedName>
        <fullName evidence="2">DUF1345 domain-containing protein</fullName>
    </submittedName>
</protein>
<dbReference type="InterPro" id="IPR009781">
    <property type="entry name" value="DUF1345"/>
</dbReference>
<keyword evidence="1" id="KW-0812">Transmembrane</keyword>
<gene>
    <name evidence="2" type="ORF">HBH26_14440</name>
</gene>
<evidence type="ECO:0000256" key="1">
    <source>
        <dbReference type="SAM" id="Phobius"/>
    </source>
</evidence>
<name>A0ABX1CPB0_9SPHN</name>
<keyword evidence="1" id="KW-0472">Membrane</keyword>
<evidence type="ECO:0000313" key="3">
    <source>
        <dbReference type="Proteomes" id="UP000732399"/>
    </source>
</evidence>
<feature type="transmembrane region" description="Helical" evidence="1">
    <location>
        <begin position="190"/>
        <end position="209"/>
    </location>
</feature>
<feature type="transmembrane region" description="Helical" evidence="1">
    <location>
        <begin position="80"/>
        <end position="98"/>
    </location>
</feature>
<feature type="transmembrane region" description="Helical" evidence="1">
    <location>
        <begin position="16"/>
        <end position="36"/>
    </location>
</feature>
<comment type="caution">
    <text evidence="2">The sequence shown here is derived from an EMBL/GenBank/DDBJ whole genome shotgun (WGS) entry which is preliminary data.</text>
</comment>
<dbReference type="RefSeq" id="WP_168135323.1">
    <property type="nucleotide sequence ID" value="NZ_JAAVJH010000009.1"/>
</dbReference>
<proteinExistence type="predicted"/>
<dbReference type="Proteomes" id="UP000732399">
    <property type="component" value="Unassembled WGS sequence"/>
</dbReference>
<keyword evidence="1" id="KW-1133">Transmembrane helix</keyword>